<organism evidence="2 3">
    <name type="scientific">Pocillopora meandrina</name>
    <dbReference type="NCBI Taxonomy" id="46732"/>
    <lineage>
        <taxon>Eukaryota</taxon>
        <taxon>Metazoa</taxon>
        <taxon>Cnidaria</taxon>
        <taxon>Anthozoa</taxon>
        <taxon>Hexacorallia</taxon>
        <taxon>Scleractinia</taxon>
        <taxon>Astrocoeniina</taxon>
        <taxon>Pocilloporidae</taxon>
        <taxon>Pocillopora</taxon>
    </lineage>
</organism>
<gene>
    <name evidence="2" type="ORF">PMEA_00035242</name>
</gene>
<feature type="chain" id="PRO_5043829835" description="Ig-like domain-containing protein" evidence="1">
    <location>
        <begin position="33"/>
        <end position="96"/>
    </location>
</feature>
<accession>A0AAU9W4D9</accession>
<sequence length="96" mass="10760">MMMGNFCLREASTCLALLTLTSTLWNLPLVRGETCNSNLKIRPVVDISSSSENSTLPIGASITLNCTAEPRIEDAVYLDRYVDYIEWYDPQNNKVV</sequence>
<evidence type="ECO:0008006" key="4">
    <source>
        <dbReference type="Google" id="ProtNLM"/>
    </source>
</evidence>
<keyword evidence="1" id="KW-0732">Signal</keyword>
<dbReference type="Proteomes" id="UP001159428">
    <property type="component" value="Unassembled WGS sequence"/>
</dbReference>
<keyword evidence="3" id="KW-1185">Reference proteome</keyword>
<dbReference type="EMBL" id="CALNXJ010000009">
    <property type="protein sequence ID" value="CAH3103699.1"/>
    <property type="molecule type" value="Genomic_DNA"/>
</dbReference>
<name>A0AAU9W4D9_9CNID</name>
<comment type="caution">
    <text evidence="2">The sequence shown here is derived from an EMBL/GenBank/DDBJ whole genome shotgun (WGS) entry which is preliminary data.</text>
</comment>
<protein>
    <recommendedName>
        <fullName evidence="4">Ig-like domain-containing protein</fullName>
    </recommendedName>
</protein>
<evidence type="ECO:0000313" key="3">
    <source>
        <dbReference type="Proteomes" id="UP001159428"/>
    </source>
</evidence>
<evidence type="ECO:0000313" key="2">
    <source>
        <dbReference type="EMBL" id="CAH3103699.1"/>
    </source>
</evidence>
<feature type="signal peptide" evidence="1">
    <location>
        <begin position="1"/>
        <end position="32"/>
    </location>
</feature>
<evidence type="ECO:0000256" key="1">
    <source>
        <dbReference type="SAM" id="SignalP"/>
    </source>
</evidence>
<reference evidence="2 3" key="1">
    <citation type="submission" date="2022-05" db="EMBL/GenBank/DDBJ databases">
        <authorList>
            <consortium name="Genoscope - CEA"/>
            <person name="William W."/>
        </authorList>
    </citation>
    <scope>NUCLEOTIDE SEQUENCE [LARGE SCALE GENOMIC DNA]</scope>
</reference>
<dbReference type="AlphaFoldDB" id="A0AAU9W4D9"/>
<feature type="non-terminal residue" evidence="2">
    <location>
        <position position="96"/>
    </location>
</feature>
<proteinExistence type="predicted"/>